<accession>A0A1H3YHG4</accession>
<gene>
    <name evidence="1" type="ORF">SAMN05421540_103130</name>
</gene>
<dbReference type="AlphaFoldDB" id="A0A1H3YHG4"/>
<dbReference type="InterPro" id="IPR045444">
    <property type="entry name" value="DUF6503"/>
</dbReference>
<name>A0A1H3YHG4_9FLAO</name>
<evidence type="ECO:0008006" key="3">
    <source>
        <dbReference type="Google" id="ProtNLM"/>
    </source>
</evidence>
<protein>
    <recommendedName>
        <fullName evidence="3">Deoxyribose-phosphate aldolase</fullName>
    </recommendedName>
</protein>
<dbReference type="STRING" id="908615.SAMN05421540_103130"/>
<dbReference type="Proteomes" id="UP000198820">
    <property type="component" value="Unassembled WGS sequence"/>
</dbReference>
<evidence type="ECO:0000313" key="2">
    <source>
        <dbReference type="Proteomes" id="UP000198820"/>
    </source>
</evidence>
<organism evidence="1 2">
    <name type="scientific">Psychroflexus halocasei</name>
    <dbReference type="NCBI Taxonomy" id="908615"/>
    <lineage>
        <taxon>Bacteria</taxon>
        <taxon>Pseudomonadati</taxon>
        <taxon>Bacteroidota</taxon>
        <taxon>Flavobacteriia</taxon>
        <taxon>Flavobacteriales</taxon>
        <taxon>Flavobacteriaceae</taxon>
        <taxon>Psychroflexus</taxon>
    </lineage>
</organism>
<reference evidence="1 2" key="1">
    <citation type="submission" date="2016-10" db="EMBL/GenBank/DDBJ databases">
        <authorList>
            <person name="de Groot N.N."/>
        </authorList>
    </citation>
    <scope>NUCLEOTIDE SEQUENCE [LARGE SCALE GENOMIC DNA]</scope>
    <source>
        <strain evidence="1 2">DSM 23581</strain>
    </source>
</reference>
<proteinExistence type="predicted"/>
<sequence length="269" mass="31082">MILFGLISKYEMMMKQFSAVLIFLILVLASCQSEKKEEKPSKSKELTAQTIVDKAIEFSGTDAYKNSKISFDFRDFHLESEATCNGFKFSRKKNDTLDVLHNSDFKRSVSGNDIKVADSTAFKFSESINSVFYFMQLPMRLNDGAVIKELKESQTFGDQSYHVVEVKFKKEGGGVDHEDVYMYWFNKDNFAMDYLAYKFKVNDGGVRFRAAKNPQLINDVRFLDYDNYRPESKDTSLESLLKLYSEDKLIKVSEILKTNIEVNRLKLDC</sequence>
<dbReference type="EMBL" id="FNQF01000003">
    <property type="protein sequence ID" value="SEA10308.1"/>
    <property type="molecule type" value="Genomic_DNA"/>
</dbReference>
<evidence type="ECO:0000313" key="1">
    <source>
        <dbReference type="EMBL" id="SEA10308.1"/>
    </source>
</evidence>
<dbReference type="Pfam" id="PF20113">
    <property type="entry name" value="DUF6503"/>
    <property type="match status" value="1"/>
</dbReference>
<keyword evidence="2" id="KW-1185">Reference proteome</keyword>